<dbReference type="EMBL" id="BAUW01000055">
    <property type="protein sequence ID" value="GAE46862.1"/>
    <property type="molecule type" value="Genomic_DNA"/>
</dbReference>
<protein>
    <recommendedName>
        <fullName evidence="1">PBP domain-containing protein</fullName>
    </recommendedName>
</protein>
<name>W4RRX5_9BACI</name>
<sequence length="51" mass="5836">MKVDDALPWQRDIAAVHLLDPASQQYNLPFIRQLFVHEPITVLRLAPGNRA</sequence>
<feature type="domain" description="PBP" evidence="1">
    <location>
        <begin position="12"/>
        <end position="46"/>
    </location>
</feature>
<evidence type="ECO:0000313" key="2">
    <source>
        <dbReference type="EMBL" id="GAE46862.1"/>
    </source>
</evidence>
<dbReference type="AlphaFoldDB" id="W4RRX5"/>
<accession>W4RRX5</accession>
<dbReference type="InterPro" id="IPR024370">
    <property type="entry name" value="PBP_domain"/>
</dbReference>
<keyword evidence="3" id="KW-1185">Reference proteome</keyword>
<organism evidence="2 3">
    <name type="scientific">Mesobacillus boroniphilus JCM 21738</name>
    <dbReference type="NCBI Taxonomy" id="1294265"/>
    <lineage>
        <taxon>Bacteria</taxon>
        <taxon>Bacillati</taxon>
        <taxon>Bacillota</taxon>
        <taxon>Bacilli</taxon>
        <taxon>Bacillales</taxon>
        <taxon>Bacillaceae</taxon>
        <taxon>Mesobacillus</taxon>
    </lineage>
</organism>
<reference evidence="2 3" key="1">
    <citation type="submission" date="2013-12" db="EMBL/GenBank/DDBJ databases">
        <title>NBRP : Genome information of microbial organism related human and environment.</title>
        <authorList>
            <person name="Hattori M."/>
            <person name="Oshima K."/>
            <person name="Inaba H."/>
            <person name="Suda W."/>
            <person name="Sakamoto M."/>
            <person name="Iino T."/>
            <person name="Kitahara M."/>
            <person name="Oshida Y."/>
            <person name="Iida T."/>
            <person name="Kudo T."/>
            <person name="Itoh T."/>
            <person name="Ahmed I."/>
            <person name="Ohkuma M."/>
        </authorList>
    </citation>
    <scope>NUCLEOTIDE SEQUENCE [LARGE SCALE GENOMIC DNA]</scope>
    <source>
        <strain evidence="2 3">JCM 21738</strain>
    </source>
</reference>
<dbReference type="Pfam" id="PF12727">
    <property type="entry name" value="PBP_like"/>
    <property type="match status" value="1"/>
</dbReference>
<comment type="caution">
    <text evidence="2">The sequence shown here is derived from an EMBL/GenBank/DDBJ whole genome shotgun (WGS) entry which is preliminary data.</text>
</comment>
<evidence type="ECO:0000313" key="3">
    <source>
        <dbReference type="Proteomes" id="UP000018949"/>
    </source>
</evidence>
<proteinExistence type="predicted"/>
<gene>
    <name evidence="2" type="ORF">JCM21738_3790</name>
</gene>
<evidence type="ECO:0000259" key="1">
    <source>
        <dbReference type="Pfam" id="PF12727"/>
    </source>
</evidence>
<dbReference type="Proteomes" id="UP000018949">
    <property type="component" value="Unassembled WGS sequence"/>
</dbReference>